<feature type="transmembrane region" description="Helical" evidence="1">
    <location>
        <begin position="12"/>
        <end position="35"/>
    </location>
</feature>
<feature type="transmembrane region" description="Helical" evidence="1">
    <location>
        <begin position="42"/>
        <end position="63"/>
    </location>
</feature>
<dbReference type="Proteomes" id="UP000184221">
    <property type="component" value="Unassembled WGS sequence"/>
</dbReference>
<dbReference type="AlphaFoldDB" id="A0A1M5VW31"/>
<dbReference type="OrthoDB" id="7874179at2"/>
<dbReference type="STRING" id="996342.SAMN05443551_3115"/>
<dbReference type="EMBL" id="FQXC01000004">
    <property type="protein sequence ID" value="SHH79509.1"/>
    <property type="molecule type" value="Genomic_DNA"/>
</dbReference>
<accession>A0A1M5VW31</accession>
<keyword evidence="1" id="KW-0812">Transmembrane</keyword>
<proteinExistence type="predicted"/>
<evidence type="ECO:0000313" key="3">
    <source>
        <dbReference type="Proteomes" id="UP000184221"/>
    </source>
</evidence>
<evidence type="ECO:0000313" key="2">
    <source>
        <dbReference type="EMBL" id="SHH79509.1"/>
    </source>
</evidence>
<feature type="transmembrane region" description="Helical" evidence="1">
    <location>
        <begin position="75"/>
        <end position="100"/>
    </location>
</feature>
<keyword evidence="1" id="KW-0472">Membrane</keyword>
<reference evidence="2 3" key="1">
    <citation type="submission" date="2016-11" db="EMBL/GenBank/DDBJ databases">
        <authorList>
            <person name="Jaros S."/>
            <person name="Januszkiewicz K."/>
            <person name="Wedrychowicz H."/>
        </authorList>
    </citation>
    <scope>NUCLEOTIDE SEQUENCE [LARGE SCALE GENOMIC DNA]</scope>
    <source>
        <strain evidence="2 3">DSM 29431</strain>
    </source>
</reference>
<evidence type="ECO:0000256" key="1">
    <source>
        <dbReference type="SAM" id="Phobius"/>
    </source>
</evidence>
<protein>
    <submittedName>
        <fullName evidence="2">Uncharacterized protein</fullName>
    </submittedName>
</protein>
<feature type="transmembrane region" description="Helical" evidence="1">
    <location>
        <begin position="107"/>
        <end position="125"/>
    </location>
</feature>
<keyword evidence="3" id="KW-1185">Reference proteome</keyword>
<keyword evidence="1" id="KW-1133">Transmembrane helix</keyword>
<name>A0A1M5VW31_9RHOB</name>
<organism evidence="2 3">
    <name type="scientific">Marivita hallyeonensis</name>
    <dbReference type="NCBI Taxonomy" id="996342"/>
    <lineage>
        <taxon>Bacteria</taxon>
        <taxon>Pseudomonadati</taxon>
        <taxon>Pseudomonadota</taxon>
        <taxon>Alphaproteobacteria</taxon>
        <taxon>Rhodobacterales</taxon>
        <taxon>Roseobacteraceae</taxon>
        <taxon>Marivita</taxon>
    </lineage>
</organism>
<gene>
    <name evidence="2" type="ORF">SAMN05443551_3115</name>
</gene>
<sequence length="128" mass="13992">MSFFEPSPVLLALIFVQRLVYFEVLALLALLRLIVGRGAARLPAFLTLTICAVAIFTTFAPALNLQSVPFYGDAARLLATGGGAALPLATSGVFALCFLFQQRRWRWIDLLHLLGVLAFVGLWAITRV</sequence>